<accession>A0A3B0SFA9</accession>
<evidence type="ECO:0000313" key="2">
    <source>
        <dbReference type="EMBL" id="VAW04941.1"/>
    </source>
</evidence>
<dbReference type="EMBL" id="UOEG01000285">
    <property type="protein sequence ID" value="VAW04941.1"/>
    <property type="molecule type" value="Genomic_DNA"/>
</dbReference>
<keyword evidence="1" id="KW-0732">Signal</keyword>
<organism evidence="2">
    <name type="scientific">hydrothermal vent metagenome</name>
    <dbReference type="NCBI Taxonomy" id="652676"/>
    <lineage>
        <taxon>unclassified sequences</taxon>
        <taxon>metagenomes</taxon>
        <taxon>ecological metagenomes</taxon>
    </lineage>
</organism>
<dbReference type="PRINTS" id="PR01805">
    <property type="entry name" value="VACJLIPOPROT"/>
</dbReference>
<gene>
    <name evidence="2" type="ORF">MNBD_ALPHA07-1146</name>
</gene>
<name>A0A3B0SFA9_9ZZZZ</name>
<proteinExistence type="predicted"/>
<dbReference type="GO" id="GO:0120010">
    <property type="term" value="P:intermembrane phospholipid transfer"/>
    <property type="evidence" value="ECO:0007669"/>
    <property type="project" value="TreeGrafter"/>
</dbReference>
<dbReference type="AlphaFoldDB" id="A0A3B0SFA9"/>
<dbReference type="PANTHER" id="PTHR30035:SF3">
    <property type="entry name" value="INTERMEMBRANE PHOSPHOLIPID TRANSPORT SYSTEM LIPOPROTEIN MLAA"/>
    <property type="match status" value="1"/>
</dbReference>
<sequence>MYGISLSYSQPLLRPLKLIAGVLCLSVLVACARPDPALTMSGPYDPNEATNRKFHRFNKALDRNLVRPAGKGYVDILPDDIETAVGRFAFNLSIPSAVVNNILQGNMKGAIQDTSRFVVNSTIGLGGLFDPATELNMPAGTDADFGQTLYVWGVPEGPYIELPILGPATHRRAVGKVVDIFTNPITYVLEKPLNYISTATALAARLGERGRYSNTVDQILYESADGYAQAQSLYYQNRRFKLGSKSNDAYIDPYDDLASDPYEALNDE</sequence>
<dbReference type="InterPro" id="IPR007428">
    <property type="entry name" value="MlaA"/>
</dbReference>
<dbReference type="GO" id="GO:0016020">
    <property type="term" value="C:membrane"/>
    <property type="evidence" value="ECO:0007669"/>
    <property type="project" value="InterPro"/>
</dbReference>
<keyword evidence="2" id="KW-0449">Lipoprotein</keyword>
<protein>
    <submittedName>
        <fullName evidence="2">Hopanoid-associated MlaC-like outer-membrane-phospholipid-binding lipoprotein</fullName>
    </submittedName>
</protein>
<reference evidence="2" key="1">
    <citation type="submission" date="2018-06" db="EMBL/GenBank/DDBJ databases">
        <authorList>
            <person name="Zhirakovskaya E."/>
        </authorList>
    </citation>
    <scope>NUCLEOTIDE SEQUENCE</scope>
</reference>
<evidence type="ECO:0000256" key="1">
    <source>
        <dbReference type="ARBA" id="ARBA00022729"/>
    </source>
</evidence>
<dbReference type="Pfam" id="PF04333">
    <property type="entry name" value="MlaA"/>
    <property type="match status" value="1"/>
</dbReference>
<dbReference type="PANTHER" id="PTHR30035">
    <property type="entry name" value="LIPOPROTEIN VACJ-RELATED"/>
    <property type="match status" value="1"/>
</dbReference>